<dbReference type="Proteomes" id="UP000005392">
    <property type="component" value="Unassembled WGS sequence"/>
</dbReference>
<evidence type="ECO:0000313" key="2">
    <source>
        <dbReference type="Proteomes" id="UP000005392"/>
    </source>
</evidence>
<reference evidence="1 2" key="1">
    <citation type="submission" date="2011-05" db="EMBL/GenBank/DDBJ databases">
        <authorList>
            <person name="Muzny D."/>
            <person name="Qin X."/>
            <person name="Deng J."/>
            <person name="Jiang H."/>
            <person name="Liu Y."/>
            <person name="Qu J."/>
            <person name="Song X.-Z."/>
            <person name="Zhang L."/>
            <person name="Thornton R."/>
            <person name="Coyle M."/>
            <person name="Francisco L."/>
            <person name="Jackson L."/>
            <person name="Javaid M."/>
            <person name="Korchina V."/>
            <person name="Kovar C."/>
            <person name="Mata R."/>
            <person name="Mathew T."/>
            <person name="Ngo R."/>
            <person name="Nguyen L."/>
            <person name="Nguyen N."/>
            <person name="Okwuonu G."/>
            <person name="Ongeri F."/>
            <person name="Pham C."/>
            <person name="Simmons D."/>
            <person name="Wilczek-Boney K."/>
            <person name="Hale W."/>
            <person name="Jakkamsetti A."/>
            <person name="Pham P."/>
            <person name="Ruth R."/>
            <person name="San Lucas F."/>
            <person name="Warren J."/>
            <person name="Zhang J."/>
            <person name="Zhao Z."/>
            <person name="Zhou C."/>
            <person name="Zhu D."/>
            <person name="Lee S."/>
            <person name="Bess C."/>
            <person name="Blankenburg K."/>
            <person name="Forbes L."/>
            <person name="Fu Q."/>
            <person name="Gubbala S."/>
            <person name="Hirani K."/>
            <person name="Jayaseelan J.C."/>
            <person name="Lara F."/>
            <person name="Munidasa M."/>
            <person name="Palculict T."/>
            <person name="Patil S."/>
            <person name="Pu L.-L."/>
            <person name="Saada N."/>
            <person name="Tang L."/>
            <person name="Weissenberger G."/>
            <person name="Zhu Y."/>
            <person name="Hemphill L."/>
            <person name="Shang Y."/>
            <person name="Youmans B."/>
            <person name="Ayvaz T."/>
            <person name="Ross M."/>
            <person name="Santibanez J."/>
            <person name="Aqrawi P."/>
            <person name="Gross S."/>
            <person name="Joshi V."/>
            <person name="Fowler G."/>
            <person name="Nazareth L."/>
            <person name="Reid J."/>
            <person name="Worley K."/>
            <person name="Petrosino J."/>
            <person name="Highlander S."/>
            <person name="Gibbs R."/>
        </authorList>
    </citation>
    <scope>NUCLEOTIDE SEQUENCE [LARGE SCALE GENOMIC DNA]</scope>
    <source>
        <strain evidence="1 2">ATCC 51191</strain>
    </source>
</reference>
<evidence type="ECO:0000313" key="1">
    <source>
        <dbReference type="EMBL" id="EGQ79912.1"/>
    </source>
</evidence>
<name>F9EMA7_9FUSO</name>
<keyword evidence="2" id="KW-1185">Reference proteome</keyword>
<organism evidence="1 2">
    <name type="scientific">Fusobacterium animalis ATCC 51191</name>
    <dbReference type="NCBI Taxonomy" id="997347"/>
    <lineage>
        <taxon>Bacteria</taxon>
        <taxon>Fusobacteriati</taxon>
        <taxon>Fusobacteriota</taxon>
        <taxon>Fusobacteriia</taxon>
        <taxon>Fusobacteriales</taxon>
        <taxon>Fusobacteriaceae</taxon>
        <taxon>Fusobacterium</taxon>
    </lineage>
</organism>
<dbReference type="AlphaFoldDB" id="F9EMA7"/>
<gene>
    <name evidence="1" type="ORF">HMPREF9094_1062</name>
</gene>
<comment type="caution">
    <text evidence="1">The sequence shown here is derived from an EMBL/GenBank/DDBJ whole genome shotgun (WGS) entry which is preliminary data.</text>
</comment>
<protein>
    <submittedName>
        <fullName evidence="1">Uncharacterized protein</fullName>
    </submittedName>
</protein>
<sequence>MSSTKALSTIMDIAAVLFKNYLMLLSRKIITHLFSYAIY</sequence>
<dbReference type="HOGENOM" id="CLU_3310229_0_0_0"/>
<proteinExistence type="predicted"/>
<accession>F9EMA7</accession>
<dbReference type="EMBL" id="AFQD01000172">
    <property type="protein sequence ID" value="EGQ79912.1"/>
    <property type="molecule type" value="Genomic_DNA"/>
</dbReference>